<dbReference type="Proteomes" id="UP000681722">
    <property type="component" value="Unassembled WGS sequence"/>
</dbReference>
<dbReference type="InterPro" id="IPR057588">
    <property type="entry name" value="NWD1/2-like_WH"/>
</dbReference>
<feature type="non-terminal residue" evidence="6">
    <location>
        <position position="1"/>
    </location>
</feature>
<dbReference type="Pfam" id="PF00400">
    <property type="entry name" value="WD40"/>
    <property type="match status" value="9"/>
</dbReference>
<feature type="repeat" description="WD" evidence="3">
    <location>
        <begin position="1012"/>
        <end position="1053"/>
    </location>
</feature>
<keyword evidence="8" id="KW-1185">Reference proteome</keyword>
<evidence type="ECO:0000313" key="8">
    <source>
        <dbReference type="Proteomes" id="UP000663829"/>
    </source>
</evidence>
<dbReference type="InterPro" id="IPR036322">
    <property type="entry name" value="WD40_repeat_dom_sf"/>
</dbReference>
<dbReference type="Gene3D" id="3.40.50.300">
    <property type="entry name" value="P-loop containing nucleotide triphosphate hydrolases"/>
    <property type="match status" value="1"/>
</dbReference>
<dbReference type="InterPro" id="IPR056884">
    <property type="entry name" value="NPHP3-like_N"/>
</dbReference>
<dbReference type="InterPro" id="IPR052752">
    <property type="entry name" value="NACHT-WD_repeat"/>
</dbReference>
<dbReference type="CDD" id="cd00200">
    <property type="entry name" value="WD40"/>
    <property type="match status" value="2"/>
</dbReference>
<feature type="repeat" description="WD" evidence="3">
    <location>
        <begin position="757"/>
        <end position="798"/>
    </location>
</feature>
<dbReference type="PANTHER" id="PTHR19871:SF41">
    <property type="entry name" value="NACHT DOMAIN- AND WD REPEAT-CONTAINING PROTEIN 1-LIKE"/>
    <property type="match status" value="1"/>
</dbReference>
<reference evidence="6" key="1">
    <citation type="submission" date="2021-02" db="EMBL/GenBank/DDBJ databases">
        <authorList>
            <person name="Nowell W R."/>
        </authorList>
    </citation>
    <scope>NUCLEOTIDE SEQUENCE</scope>
</reference>
<dbReference type="PROSITE" id="PS50082">
    <property type="entry name" value="WD_REPEATS_2"/>
    <property type="match status" value="9"/>
</dbReference>
<dbReference type="InterPro" id="IPR027417">
    <property type="entry name" value="P-loop_NTPase"/>
</dbReference>
<dbReference type="EMBL" id="CAJOBC010009772">
    <property type="protein sequence ID" value="CAF3996093.1"/>
    <property type="molecule type" value="Genomic_DNA"/>
</dbReference>
<feature type="repeat" description="WD" evidence="3">
    <location>
        <begin position="1261"/>
        <end position="1302"/>
    </location>
</feature>
<feature type="domain" description="Nephrocystin 3-like N-terminal" evidence="4">
    <location>
        <begin position="168"/>
        <end position="303"/>
    </location>
</feature>
<dbReference type="PRINTS" id="PR00320">
    <property type="entry name" value="GPROTEINBRPT"/>
</dbReference>
<evidence type="ECO:0000259" key="4">
    <source>
        <dbReference type="Pfam" id="PF24883"/>
    </source>
</evidence>
<name>A0A814YUN4_9BILA</name>
<comment type="caution">
    <text evidence="6">The sequence shown here is derived from an EMBL/GenBank/DDBJ whole genome shotgun (WGS) entry which is preliminary data.</text>
</comment>
<evidence type="ECO:0000256" key="3">
    <source>
        <dbReference type="PROSITE-ProRule" id="PRU00221"/>
    </source>
</evidence>
<sequence length="1360" mass="155371">MRLSHFAKKNMINKMVDFSVLGYESLSEKSKGCDVYLDIVNNKLDKIRQEKLKKFRDMINTKLDDDNRQLLNLNWKDNGFQSDDSDYQRYLRTLNAAIFLRIKAVVDDHLSSTTAVLVPELKFHEHVLYDEALIHLYHYQSYVNQTCLGFDSLLEKIKRITLNANKIEHSPLLILGARASGKTLLCTKIVQNILSQLGGSKNVYLIVRYYNLTNSSRNINELLLSICSQLNCLQHLNVYIKQRDHTLVDHYHTMLDTISKGQRPLILMIDGIEETLPQSYVTTNVNFYQTLLKILPPKIHVILSVNRNLHTAPHSDLNIRTLFKQIEKEDQIIALPLSSSSINIRDISTYVKQELSTIHRNYYSDILLQTISKQIHQQIEQPYIFFMLKLILNETYLKYLEYKKQKLNFDNLSVEDILDSYIDRCEQKFNSKICSFIFNYISASQMAMAEVELLDILSCNNEFFLELYSKDVLPKHLRFPPSLWLAVKNELEPFLSERYVDKKVLLCWSHTFIRRQMKQRYLKKVEDIRITHRDIANYFLEAFIESKPLIDLNKNFQIREDEGRRFISQQPLLYSDTLYNYRRIYELWYQLMHSGDIDRLKEYTLCCFEYLLAKIHGLSITQLLIELEIICSNILDVDVLLVQSILEDIQEIIELDPILLAGELINRLKYIKNHYSEHIENLYIQSYDWCKFYGAPVFVPLSSWLKSIPPLIITVLHCQDHINKIALTAYNQHIFCTTKNNEIWMYHIPSKKLVKKFSGHTDVINAIKLTYNSKFLISTSIDHTIKIWNLNSSDIEHTYSIQQGEILCLTVSHNNDHIVTGSKDRLVTVLRLETGEIEHSVEQHTDAVISIALTQDDTILVTASKDQTVKRWIFHGMQVLEVIQTIGSPINHMVISLNDTFIIVACEDNSVQVKSLVTCTHIHHLEGHTGEVTSLAVSSDSMVCYVGCSNGHLYVYNLRSTVLLRILKHHETTIYDMIVSADGCFLFTAAQNSIYVLNIKQQFRDFKTGSESFTDDRPITSLAISKEGDVAISGCEQGTVKLWNLIDGELTEHIMDHRSSVTQVALSHSYLFSLSASKDSIINVYDNELGEIITEFKGHSAPISNICILEDNRKILSSDEQNYIKTWWANNGGLIDSYNVPCKILGVSPDGHYVVSGSGDNVLKIWSLDDARVVRSIDHPQGAITCIAFRSDSQYLLSGGEDCSCKLWELASGKLTQVLVEHEKSITAIAITLDGKSVLTGGTDGLAIIWSFKDGTVVHKLLGHNDAMVCVAFTIDGTVAVTASHDGLLSTWSTVSGIHLAAFHFNYTLVKLLVSQNGARYAAILENNPSVAMISLFNVPYSDVTKFLPRTSQINESEII</sequence>
<feature type="repeat" description="WD" evidence="3">
    <location>
        <begin position="1135"/>
        <end position="1176"/>
    </location>
</feature>
<dbReference type="SUPFAM" id="SSF50978">
    <property type="entry name" value="WD40 repeat-like"/>
    <property type="match status" value="2"/>
</dbReference>
<feature type="domain" description="NWD1/2-like winged helix-turn-helix" evidence="5">
    <location>
        <begin position="404"/>
        <end position="528"/>
    </location>
</feature>
<evidence type="ECO:0000313" key="7">
    <source>
        <dbReference type="EMBL" id="CAF3996093.1"/>
    </source>
</evidence>
<dbReference type="PROSITE" id="PS00678">
    <property type="entry name" value="WD_REPEATS_1"/>
    <property type="match status" value="2"/>
</dbReference>
<dbReference type="OrthoDB" id="9990676at2759"/>
<gene>
    <name evidence="6" type="ORF">GPM918_LOCUS25294</name>
    <name evidence="7" type="ORF">SRO942_LOCUS25300</name>
</gene>
<feature type="repeat" description="WD" evidence="3">
    <location>
        <begin position="925"/>
        <end position="966"/>
    </location>
</feature>
<evidence type="ECO:0000259" key="5">
    <source>
        <dbReference type="Pfam" id="PF25469"/>
    </source>
</evidence>
<dbReference type="InterPro" id="IPR001680">
    <property type="entry name" value="WD40_rpt"/>
</dbReference>
<dbReference type="SUPFAM" id="SSF52540">
    <property type="entry name" value="P-loop containing nucleoside triphosphate hydrolases"/>
    <property type="match status" value="1"/>
</dbReference>
<proteinExistence type="predicted"/>
<feature type="repeat" description="WD" evidence="3">
    <location>
        <begin position="1096"/>
        <end position="1127"/>
    </location>
</feature>
<evidence type="ECO:0008006" key="9">
    <source>
        <dbReference type="Google" id="ProtNLM"/>
    </source>
</evidence>
<dbReference type="Proteomes" id="UP000663829">
    <property type="component" value="Unassembled WGS sequence"/>
</dbReference>
<feature type="repeat" description="WD" evidence="3">
    <location>
        <begin position="1219"/>
        <end position="1260"/>
    </location>
</feature>
<feature type="repeat" description="WD" evidence="3">
    <location>
        <begin position="841"/>
        <end position="872"/>
    </location>
</feature>
<dbReference type="Pfam" id="PF25469">
    <property type="entry name" value="WHD_NWD1"/>
    <property type="match status" value="1"/>
</dbReference>
<dbReference type="InterPro" id="IPR015943">
    <property type="entry name" value="WD40/YVTN_repeat-like_dom_sf"/>
</dbReference>
<evidence type="ECO:0000256" key="1">
    <source>
        <dbReference type="ARBA" id="ARBA00022574"/>
    </source>
</evidence>
<evidence type="ECO:0000256" key="2">
    <source>
        <dbReference type="ARBA" id="ARBA00022737"/>
    </source>
</evidence>
<accession>A0A814YUN4</accession>
<organism evidence="6 8">
    <name type="scientific">Didymodactylos carnosus</name>
    <dbReference type="NCBI Taxonomy" id="1234261"/>
    <lineage>
        <taxon>Eukaryota</taxon>
        <taxon>Metazoa</taxon>
        <taxon>Spiralia</taxon>
        <taxon>Gnathifera</taxon>
        <taxon>Rotifera</taxon>
        <taxon>Eurotatoria</taxon>
        <taxon>Bdelloidea</taxon>
        <taxon>Philodinida</taxon>
        <taxon>Philodinidae</taxon>
        <taxon>Didymodactylos</taxon>
    </lineage>
</organism>
<dbReference type="SMART" id="SM00320">
    <property type="entry name" value="WD40"/>
    <property type="match status" value="14"/>
</dbReference>
<dbReference type="EMBL" id="CAJNOQ010009767">
    <property type="protein sequence ID" value="CAF1233526.1"/>
    <property type="molecule type" value="Genomic_DNA"/>
</dbReference>
<dbReference type="InterPro" id="IPR020472">
    <property type="entry name" value="WD40_PAC1"/>
</dbReference>
<dbReference type="Pfam" id="PF24883">
    <property type="entry name" value="NPHP3_N"/>
    <property type="match status" value="1"/>
</dbReference>
<dbReference type="PROSITE" id="PS50294">
    <property type="entry name" value="WD_REPEATS_REGION"/>
    <property type="match status" value="6"/>
</dbReference>
<keyword evidence="1 3" id="KW-0853">WD repeat</keyword>
<keyword evidence="2" id="KW-0677">Repeat</keyword>
<protein>
    <recommendedName>
        <fullName evidence="9">NACHT domain-containing protein</fullName>
    </recommendedName>
</protein>
<dbReference type="InterPro" id="IPR019775">
    <property type="entry name" value="WD40_repeat_CS"/>
</dbReference>
<dbReference type="PANTHER" id="PTHR19871">
    <property type="entry name" value="BETA TRANSDUCIN-RELATED PROTEIN"/>
    <property type="match status" value="1"/>
</dbReference>
<evidence type="ECO:0000313" key="6">
    <source>
        <dbReference type="EMBL" id="CAF1233526.1"/>
    </source>
</evidence>
<dbReference type="Gene3D" id="2.130.10.10">
    <property type="entry name" value="YVTN repeat-like/Quinoprotein amine dehydrogenase"/>
    <property type="match status" value="3"/>
</dbReference>
<feature type="repeat" description="WD" evidence="3">
    <location>
        <begin position="1177"/>
        <end position="1218"/>
    </location>
</feature>